<reference evidence="2" key="1">
    <citation type="journal article" date="2013" name="Mol. Plant Microbe Interact.">
        <title>Global aspects of pacC regulation of pathogenicity genes in Colletotrichum gloeosporioides as revealed by transcriptome analysis.</title>
        <authorList>
            <person name="Alkan N."/>
            <person name="Meng X."/>
            <person name="Friedlander G."/>
            <person name="Reuveni E."/>
            <person name="Sukno S."/>
            <person name="Sherman A."/>
            <person name="Thon M."/>
            <person name="Fluhr R."/>
            <person name="Prusky D."/>
        </authorList>
    </citation>
    <scope>NUCLEOTIDE SEQUENCE [LARGE SCALE GENOMIC DNA]</scope>
    <source>
        <strain evidence="2">Cg-14</strain>
    </source>
</reference>
<evidence type="ECO:0000313" key="2">
    <source>
        <dbReference type="Proteomes" id="UP000015530"/>
    </source>
</evidence>
<dbReference type="HOGENOM" id="CLU_3437731_0_0_1"/>
<protein>
    <submittedName>
        <fullName evidence="1">Uncharacterized protein</fullName>
    </submittedName>
</protein>
<proteinExistence type="predicted"/>
<gene>
    <name evidence="1" type="ORF">CGLO_18177</name>
</gene>
<dbReference type="EMBL" id="AMYD01004408">
    <property type="protein sequence ID" value="EQB43201.1"/>
    <property type="molecule type" value="Genomic_DNA"/>
</dbReference>
<comment type="caution">
    <text evidence="1">The sequence shown here is derived from an EMBL/GenBank/DDBJ whole genome shotgun (WGS) entry which is preliminary data.</text>
</comment>
<accession>T0KV57</accession>
<organism evidence="1 2">
    <name type="scientific">Colletotrichum gloeosporioides (strain Cg-14)</name>
    <name type="common">Anthracnose fungus</name>
    <name type="synonym">Glomerella cingulata</name>
    <dbReference type="NCBI Taxonomy" id="1237896"/>
    <lineage>
        <taxon>Eukaryota</taxon>
        <taxon>Fungi</taxon>
        <taxon>Dikarya</taxon>
        <taxon>Ascomycota</taxon>
        <taxon>Pezizomycotina</taxon>
        <taxon>Sordariomycetes</taxon>
        <taxon>Hypocreomycetidae</taxon>
        <taxon>Glomerellales</taxon>
        <taxon>Glomerellaceae</taxon>
        <taxon>Colletotrichum</taxon>
        <taxon>Colletotrichum gloeosporioides species complex</taxon>
    </lineage>
</organism>
<evidence type="ECO:0000313" key="1">
    <source>
        <dbReference type="EMBL" id="EQB43201.1"/>
    </source>
</evidence>
<name>T0KV57_COLGC</name>
<sequence length="11" mass="1275">MFVASTQNLQH</sequence>
<dbReference type="Proteomes" id="UP000015530">
    <property type="component" value="Unassembled WGS sequence"/>
</dbReference>